<dbReference type="Pfam" id="PF03629">
    <property type="entry name" value="SASA"/>
    <property type="match status" value="1"/>
</dbReference>
<gene>
    <name evidence="4" type="ORF">JYB65_00965</name>
</gene>
<protein>
    <recommendedName>
        <fullName evidence="3">Sialate O-acetylesterase domain-containing protein</fullName>
    </recommendedName>
</protein>
<name>A0A939D661_CLOAM</name>
<keyword evidence="2" id="KW-0472">Membrane</keyword>
<dbReference type="AlphaFoldDB" id="A0A939D661"/>
<organism evidence="4 5">
    <name type="scientific">Clostridium aminobutyricum</name>
    <dbReference type="NCBI Taxonomy" id="33953"/>
    <lineage>
        <taxon>Bacteria</taxon>
        <taxon>Bacillati</taxon>
        <taxon>Bacillota</taxon>
        <taxon>Clostridia</taxon>
        <taxon>Eubacteriales</taxon>
        <taxon>Clostridiaceae</taxon>
        <taxon>Clostridium</taxon>
    </lineage>
</organism>
<keyword evidence="5" id="KW-1185">Reference proteome</keyword>
<keyword evidence="2" id="KW-0812">Transmembrane</keyword>
<dbReference type="SUPFAM" id="SSF52266">
    <property type="entry name" value="SGNH hydrolase"/>
    <property type="match status" value="1"/>
</dbReference>
<dbReference type="Gene3D" id="3.40.50.1110">
    <property type="entry name" value="SGNH hydrolase"/>
    <property type="match status" value="1"/>
</dbReference>
<reference evidence="4" key="1">
    <citation type="submission" date="2021-02" db="EMBL/GenBank/DDBJ databases">
        <title>Abyssanaerobacter marinus gen.nov., sp., nov, anaerobic bacterium isolated from the Onnuri vent field of Indian Ocean and suggestion of Mogibacteriaceae fam. nov., and proposal of reclassification of ambiguous this family's genus member.</title>
        <authorList>
            <person name="Kim Y.J."/>
            <person name="Yang J.-A."/>
        </authorList>
    </citation>
    <scope>NUCLEOTIDE SEQUENCE</scope>
    <source>
        <strain evidence="4">DSM 2634</strain>
    </source>
</reference>
<dbReference type="InterPro" id="IPR005181">
    <property type="entry name" value="SASA"/>
</dbReference>
<dbReference type="RefSeq" id="WP_206580713.1">
    <property type="nucleotide sequence ID" value="NZ_JAFJZZ010000001.1"/>
</dbReference>
<dbReference type="Proteomes" id="UP000664545">
    <property type="component" value="Unassembled WGS sequence"/>
</dbReference>
<feature type="domain" description="Sialate O-acetylesterase" evidence="3">
    <location>
        <begin position="234"/>
        <end position="413"/>
    </location>
</feature>
<evidence type="ECO:0000256" key="1">
    <source>
        <dbReference type="ARBA" id="ARBA00022801"/>
    </source>
</evidence>
<dbReference type="EMBL" id="JAFJZZ010000001">
    <property type="protein sequence ID" value="MBN7771932.1"/>
    <property type="molecule type" value="Genomic_DNA"/>
</dbReference>
<keyword evidence="1" id="KW-0378">Hydrolase</keyword>
<sequence>MKNIKSRRILNLIGFLVVAAGVMGGIALYTGSNSYANEINRLISLDDSSYKIEVDAGEHLIVKLPDGRPRIPQISCENGSVFQAYFTDGYKQAIARIYVKDDLYQIKFVKDPELGFELQYDDRYKFIPKTIVAKRFSSSNPDIAAVDNLGNVKIVGVSDEGAVITATDGAKSEELVITKTIRAPLEIYIITGQSNASYYYAEPQLATATKPGTAYHYSELVGGEQIRSMNNKDGSMARGNIEAALGKTLYELTGEKLLMVNAGVSGRKVDTFIPKTGESYQHIEYVWGVIQKHLHEEEFLKHFEPRIRSYIWVQGESDGNTDVNSYKENYMLMHQTLTGDGYGFQNGFIILTKPKFAGSYNAQLQLADENSDIAIATRSAGSFTVENGKMRFDDLHYSQVGDNLLGEETAKSIFKAYTEGIDSVTGDY</sequence>
<dbReference type="InterPro" id="IPR036514">
    <property type="entry name" value="SGNH_hydro_sf"/>
</dbReference>
<keyword evidence="2" id="KW-1133">Transmembrane helix</keyword>
<comment type="caution">
    <text evidence="4">The sequence shown here is derived from an EMBL/GenBank/DDBJ whole genome shotgun (WGS) entry which is preliminary data.</text>
</comment>
<dbReference type="GO" id="GO:0016787">
    <property type="term" value="F:hydrolase activity"/>
    <property type="evidence" value="ECO:0007669"/>
    <property type="project" value="UniProtKB-KW"/>
</dbReference>
<accession>A0A939D661</accession>
<proteinExistence type="predicted"/>
<evidence type="ECO:0000259" key="3">
    <source>
        <dbReference type="Pfam" id="PF03629"/>
    </source>
</evidence>
<dbReference type="Gene3D" id="2.60.40.1080">
    <property type="match status" value="1"/>
</dbReference>
<evidence type="ECO:0000256" key="2">
    <source>
        <dbReference type="SAM" id="Phobius"/>
    </source>
</evidence>
<evidence type="ECO:0000313" key="4">
    <source>
        <dbReference type="EMBL" id="MBN7771932.1"/>
    </source>
</evidence>
<evidence type="ECO:0000313" key="5">
    <source>
        <dbReference type="Proteomes" id="UP000664545"/>
    </source>
</evidence>
<feature type="transmembrane region" description="Helical" evidence="2">
    <location>
        <begin position="12"/>
        <end position="31"/>
    </location>
</feature>